<reference evidence="1" key="1">
    <citation type="submission" date="2015-06" db="UniProtKB">
        <authorList>
            <consortium name="EnsemblPlants"/>
        </authorList>
    </citation>
    <scope>IDENTIFICATION</scope>
</reference>
<dbReference type="AlphaFoldDB" id="I1NRG6"/>
<organism evidence="1 2">
    <name type="scientific">Oryza glaberrima</name>
    <name type="common">African rice</name>
    <dbReference type="NCBI Taxonomy" id="4538"/>
    <lineage>
        <taxon>Eukaryota</taxon>
        <taxon>Viridiplantae</taxon>
        <taxon>Streptophyta</taxon>
        <taxon>Embryophyta</taxon>
        <taxon>Tracheophyta</taxon>
        <taxon>Spermatophyta</taxon>
        <taxon>Magnoliopsida</taxon>
        <taxon>Liliopsida</taxon>
        <taxon>Poales</taxon>
        <taxon>Poaceae</taxon>
        <taxon>BOP clade</taxon>
        <taxon>Oryzoideae</taxon>
        <taxon>Oryzeae</taxon>
        <taxon>Oryzinae</taxon>
        <taxon>Oryza</taxon>
    </lineage>
</organism>
<reference evidence="1 2" key="2">
    <citation type="submission" date="2018-04" db="EMBL/GenBank/DDBJ databases">
        <title>OglaRS2 (Oryza glaberrima Reference Sequence Version 2).</title>
        <authorList>
            <person name="Zhang J."/>
            <person name="Kudrna D."/>
            <person name="Lee S."/>
            <person name="Talag J."/>
            <person name="Rajasekar S."/>
            <person name="Wing R.A."/>
        </authorList>
    </citation>
    <scope>NUCLEOTIDE SEQUENCE [LARGE SCALE GENOMIC DNA]</scope>
    <source>
        <strain evidence="1 2">cv. IRGC 96717</strain>
    </source>
</reference>
<evidence type="ECO:0000313" key="2">
    <source>
        <dbReference type="Proteomes" id="UP000007306"/>
    </source>
</evidence>
<protein>
    <submittedName>
        <fullName evidence="1">Uncharacterized protein</fullName>
    </submittedName>
</protein>
<dbReference type="Gramene" id="ORGLA01G0245600.1">
    <property type="protein sequence ID" value="ORGLA01G0245600.1"/>
    <property type="gene ID" value="ORGLA01G0245600"/>
</dbReference>
<sequence>VSPVVRVCPLLVAFAGESPVLMWSATATVGGGGSARSEALWSIRRMKMAPCGGAGCVAVLGREVTALLLAMWSTTATVGSGRGARSEALWSFRRREVAPRGGASCDAFFV</sequence>
<accession>I1NRG6</accession>
<dbReference type="EnsemblPlants" id="ORGLA01G0245600.1">
    <property type="protein sequence ID" value="ORGLA01G0245600.1"/>
    <property type="gene ID" value="ORGLA01G0245600"/>
</dbReference>
<dbReference type="OMA" id="IRRMKMA"/>
<keyword evidence="2" id="KW-1185">Reference proteome</keyword>
<dbReference type="HOGENOM" id="CLU_2458403_0_0_1"/>
<evidence type="ECO:0000313" key="1">
    <source>
        <dbReference type="EnsemblPlants" id="ORGLA01G0245600.1"/>
    </source>
</evidence>
<proteinExistence type="predicted"/>
<dbReference type="STRING" id="4538.I1NRG6"/>
<dbReference type="Proteomes" id="UP000007306">
    <property type="component" value="Chromosome 1"/>
</dbReference>
<name>I1NRG6_ORYGL</name>